<dbReference type="Proteomes" id="UP000219338">
    <property type="component" value="Unassembled WGS sequence"/>
</dbReference>
<organism evidence="1 2">
    <name type="scientific">Armillaria ostoyae</name>
    <name type="common">Armillaria root rot fungus</name>
    <dbReference type="NCBI Taxonomy" id="47428"/>
    <lineage>
        <taxon>Eukaryota</taxon>
        <taxon>Fungi</taxon>
        <taxon>Dikarya</taxon>
        <taxon>Basidiomycota</taxon>
        <taxon>Agaricomycotina</taxon>
        <taxon>Agaricomycetes</taxon>
        <taxon>Agaricomycetidae</taxon>
        <taxon>Agaricales</taxon>
        <taxon>Marasmiineae</taxon>
        <taxon>Physalacriaceae</taxon>
        <taxon>Armillaria</taxon>
    </lineage>
</organism>
<dbReference type="OMA" id="LESERWP"/>
<dbReference type="OrthoDB" id="3046083at2759"/>
<keyword evidence="2" id="KW-1185">Reference proteome</keyword>
<sequence>MAPSSTDAVKTLRKAYRTVFGRNVPARDQDNHLPLWIQVCSTLWVQGSVVKELRQILPSLPDLTWQTVAPVLGLDPSRGDEQLSGYPLQTLYLPTSFVRELLRSIQRSVSYRNGQRYYARLGSCAVKTILTELGGFVYDTEEDGLYLSSFEFELRMAHNAAILILESERWPDQSKVRAQAIAEATCLAAANSRLGYSFPIHIVITDLCETTLYTYDPSTKKFYKRAHFKVEEFRVGPDLNRDPTEAQTLQLLGMAGVLARDLFCLMVEGYQDFIQATIRRFGLPLALQPYAVATERLSVYDEHSFMRHLRTIVQSTGASVEHALHVKAICHSLLSFIGFETGSDVDDKRSAYYNLPNFLGLKFELRVEAIPRTESDTPDMMVTLQWRQQKSDWQLGGSWSLCFETFFCADVASLLSNFEEIEDSGFLSSTRYAEFRDSIQVELLRPLWDSIRENIPGTETEALKRSLALIEEAKTLLSNPHGTPEEEERGVEKLRESVRLLPWESQFFSDEDIRARVEEVQRVQLSYVAR</sequence>
<protein>
    <submittedName>
        <fullName evidence="1">Uncharacterized protein</fullName>
    </submittedName>
</protein>
<gene>
    <name evidence="1" type="ORF">ARMOST_12171</name>
</gene>
<proteinExistence type="predicted"/>
<evidence type="ECO:0000313" key="2">
    <source>
        <dbReference type="Proteomes" id="UP000219338"/>
    </source>
</evidence>
<dbReference type="AlphaFoldDB" id="A0A284RJ55"/>
<name>A0A284RJ55_ARMOS</name>
<accession>A0A284RJ55</accession>
<dbReference type="EMBL" id="FUEG01000009">
    <property type="protein sequence ID" value="SJL08801.1"/>
    <property type="molecule type" value="Genomic_DNA"/>
</dbReference>
<evidence type="ECO:0000313" key="1">
    <source>
        <dbReference type="EMBL" id="SJL08801.1"/>
    </source>
</evidence>
<reference evidence="2" key="1">
    <citation type="journal article" date="2017" name="Nat. Ecol. Evol.">
        <title>Genome expansion and lineage-specific genetic innovations in the forest pathogenic fungi Armillaria.</title>
        <authorList>
            <person name="Sipos G."/>
            <person name="Prasanna A.N."/>
            <person name="Walter M.C."/>
            <person name="O'Connor E."/>
            <person name="Balint B."/>
            <person name="Krizsan K."/>
            <person name="Kiss B."/>
            <person name="Hess J."/>
            <person name="Varga T."/>
            <person name="Slot J."/>
            <person name="Riley R."/>
            <person name="Boka B."/>
            <person name="Rigling D."/>
            <person name="Barry K."/>
            <person name="Lee J."/>
            <person name="Mihaltcheva S."/>
            <person name="LaButti K."/>
            <person name="Lipzen A."/>
            <person name="Waldron R."/>
            <person name="Moloney N.M."/>
            <person name="Sperisen C."/>
            <person name="Kredics L."/>
            <person name="Vagvoelgyi C."/>
            <person name="Patrignani A."/>
            <person name="Fitzpatrick D."/>
            <person name="Nagy I."/>
            <person name="Doyle S."/>
            <person name="Anderson J.B."/>
            <person name="Grigoriev I.V."/>
            <person name="Gueldener U."/>
            <person name="Muensterkoetter M."/>
            <person name="Nagy L.G."/>
        </authorList>
    </citation>
    <scope>NUCLEOTIDE SEQUENCE [LARGE SCALE GENOMIC DNA]</scope>
    <source>
        <strain evidence="2">C18/9</strain>
    </source>
</reference>